<accession>A0A845GIX8</accession>
<keyword evidence="6 7" id="KW-0676">Redox-active center</keyword>
<evidence type="ECO:0000256" key="2">
    <source>
        <dbReference type="ARBA" id="ARBA00009813"/>
    </source>
</evidence>
<dbReference type="Gene3D" id="3.10.450.70">
    <property type="entry name" value="Disulphide bond isomerase, DsbC/G, N-terminal"/>
    <property type="match status" value="1"/>
</dbReference>
<keyword evidence="4 7" id="KW-0574">Periplasm</keyword>
<comment type="similarity">
    <text evidence="2 7">Belongs to the thioredoxin family. DsbC subfamily.</text>
</comment>
<dbReference type="RefSeq" id="WP_161081965.1">
    <property type="nucleotide sequence ID" value="NZ_WWCX01000001.1"/>
</dbReference>
<feature type="domain" description="Thioredoxin-like fold" evidence="9">
    <location>
        <begin position="97"/>
        <end position="217"/>
    </location>
</feature>
<feature type="signal peptide" evidence="7">
    <location>
        <begin position="1"/>
        <end position="18"/>
    </location>
</feature>
<evidence type="ECO:0000313" key="10">
    <source>
        <dbReference type="EMBL" id="MYM92707.1"/>
    </source>
</evidence>
<feature type="chain" id="PRO_5033103290" description="Thiol:disulfide interchange protein" evidence="7">
    <location>
        <begin position="19"/>
        <end position="222"/>
    </location>
</feature>
<evidence type="ECO:0000256" key="1">
    <source>
        <dbReference type="ARBA" id="ARBA00004418"/>
    </source>
</evidence>
<evidence type="ECO:0000256" key="4">
    <source>
        <dbReference type="ARBA" id="ARBA00022764"/>
    </source>
</evidence>
<dbReference type="InterPro" id="IPR051470">
    <property type="entry name" value="Thiol:disulfide_interchange"/>
</dbReference>
<proteinExistence type="inferred from homology"/>
<evidence type="ECO:0000256" key="6">
    <source>
        <dbReference type="ARBA" id="ARBA00023284"/>
    </source>
</evidence>
<gene>
    <name evidence="10" type="ORF">GTP90_02395</name>
</gene>
<dbReference type="InterPro" id="IPR009094">
    <property type="entry name" value="DiS-bond_isomerase_DsbC/G_N_sf"/>
</dbReference>
<evidence type="ECO:0000259" key="9">
    <source>
        <dbReference type="Pfam" id="PF13098"/>
    </source>
</evidence>
<dbReference type="InterPro" id="IPR017937">
    <property type="entry name" value="Thioredoxin_CS"/>
</dbReference>
<dbReference type="Pfam" id="PF13098">
    <property type="entry name" value="Thioredoxin_2"/>
    <property type="match status" value="1"/>
</dbReference>
<dbReference type="InterPro" id="IPR033954">
    <property type="entry name" value="DiS-bond_Isoase_DsbC/G"/>
</dbReference>
<dbReference type="Pfam" id="PF10411">
    <property type="entry name" value="DsbC_N"/>
    <property type="match status" value="1"/>
</dbReference>
<dbReference type="Gene3D" id="3.40.30.10">
    <property type="entry name" value="Glutaredoxin"/>
    <property type="match status" value="1"/>
</dbReference>
<dbReference type="EMBL" id="WWCX01000001">
    <property type="protein sequence ID" value="MYM92707.1"/>
    <property type="molecule type" value="Genomic_DNA"/>
</dbReference>
<evidence type="ECO:0000259" key="8">
    <source>
        <dbReference type="Pfam" id="PF10411"/>
    </source>
</evidence>
<feature type="domain" description="Disulphide bond isomerase DsbC/G N-terminal" evidence="8">
    <location>
        <begin position="16"/>
        <end position="80"/>
    </location>
</feature>
<protein>
    <recommendedName>
        <fullName evidence="7">Thiol:disulfide interchange protein</fullName>
    </recommendedName>
</protein>
<sequence>MKFLLMLALSLACTFAQAEDSVKQLIEDRLGMKVDSVTKTDYMGLYEVYANGQLFYTDKEVSGYVVGNIIDSKSRTNVTAKRVIAMLPFDLAIKQVRGNGKKVLVTMEDPNCGYCRRLSKDLALLDDVTIYTFLVPILGGDSAERSARILCAPDRAKAWKEWMADNKSPETTAGCVAPLNQMIELGHRLKVAGTPTLYFENGDRVPGAIPLSEINRHLKMPD</sequence>
<dbReference type="GO" id="GO:0042597">
    <property type="term" value="C:periplasmic space"/>
    <property type="evidence" value="ECO:0007669"/>
    <property type="project" value="UniProtKB-SubCell"/>
</dbReference>
<organism evidence="10 11">
    <name type="scientific">Duganella vulcania</name>
    <dbReference type="NCBI Taxonomy" id="2692166"/>
    <lineage>
        <taxon>Bacteria</taxon>
        <taxon>Pseudomonadati</taxon>
        <taxon>Pseudomonadota</taxon>
        <taxon>Betaproteobacteria</taxon>
        <taxon>Burkholderiales</taxon>
        <taxon>Oxalobacteraceae</taxon>
        <taxon>Telluria group</taxon>
        <taxon>Duganella</taxon>
    </lineage>
</organism>
<evidence type="ECO:0000313" key="11">
    <source>
        <dbReference type="Proteomes" id="UP000447355"/>
    </source>
</evidence>
<dbReference type="AlphaFoldDB" id="A0A845GIX8"/>
<keyword evidence="3 7" id="KW-0732">Signal</keyword>
<dbReference type="PANTHER" id="PTHR35272">
    <property type="entry name" value="THIOL:DISULFIDE INTERCHANGE PROTEIN DSBC-RELATED"/>
    <property type="match status" value="1"/>
</dbReference>
<dbReference type="InterPro" id="IPR012336">
    <property type="entry name" value="Thioredoxin-like_fold"/>
</dbReference>
<evidence type="ECO:0000256" key="7">
    <source>
        <dbReference type="RuleBase" id="RU364038"/>
    </source>
</evidence>
<dbReference type="InterPro" id="IPR018950">
    <property type="entry name" value="DiS-bond_isomerase_DsbC/G_N"/>
</dbReference>
<dbReference type="SUPFAM" id="SSF52833">
    <property type="entry name" value="Thioredoxin-like"/>
    <property type="match status" value="1"/>
</dbReference>
<evidence type="ECO:0000256" key="3">
    <source>
        <dbReference type="ARBA" id="ARBA00022729"/>
    </source>
</evidence>
<reference evidence="10" key="1">
    <citation type="submission" date="2019-12" db="EMBL/GenBank/DDBJ databases">
        <title>Novel species isolated from a subtropical stream in China.</title>
        <authorList>
            <person name="Lu H."/>
        </authorList>
    </citation>
    <scope>NUCLEOTIDE SEQUENCE [LARGE SCALE GENOMIC DNA]</scope>
    <source>
        <strain evidence="10">FT81W</strain>
    </source>
</reference>
<dbReference type="InterPro" id="IPR036249">
    <property type="entry name" value="Thioredoxin-like_sf"/>
</dbReference>
<dbReference type="PROSITE" id="PS00194">
    <property type="entry name" value="THIOREDOXIN_1"/>
    <property type="match status" value="1"/>
</dbReference>
<comment type="caution">
    <text evidence="10">The sequence shown here is derived from an EMBL/GenBank/DDBJ whole genome shotgun (WGS) entry which is preliminary data.</text>
</comment>
<dbReference type="PANTHER" id="PTHR35272:SF3">
    <property type="entry name" value="THIOL:DISULFIDE INTERCHANGE PROTEIN DSBC"/>
    <property type="match status" value="1"/>
</dbReference>
<name>A0A845GIX8_9BURK</name>
<comment type="subcellular location">
    <subcellularLocation>
        <location evidence="1 7">Periplasm</location>
    </subcellularLocation>
</comment>
<dbReference type="SUPFAM" id="SSF54423">
    <property type="entry name" value="DsbC/DsbG N-terminal domain-like"/>
    <property type="match status" value="1"/>
</dbReference>
<dbReference type="Proteomes" id="UP000447355">
    <property type="component" value="Unassembled WGS sequence"/>
</dbReference>
<evidence type="ECO:0000256" key="5">
    <source>
        <dbReference type="ARBA" id="ARBA00023157"/>
    </source>
</evidence>
<keyword evidence="5" id="KW-1015">Disulfide bond</keyword>
<dbReference type="CDD" id="cd03020">
    <property type="entry name" value="DsbA_DsbC_DsbG"/>
    <property type="match status" value="1"/>
</dbReference>
<comment type="function">
    <text evidence="7">Required for disulfide bond formation in some periplasmic proteins. Acts by transferring its disulfide bond to other proteins and is reduced in the process.</text>
</comment>